<dbReference type="VEuPathDB" id="FungiDB:ACLA_074410"/>
<evidence type="ECO:0000256" key="6">
    <source>
        <dbReference type="SAM" id="Phobius"/>
    </source>
</evidence>
<dbReference type="EMBL" id="DS027045">
    <property type="protein sequence ID" value="EAW14404.1"/>
    <property type="molecule type" value="Genomic_DNA"/>
</dbReference>
<keyword evidence="3 6" id="KW-1133">Transmembrane helix</keyword>
<accession>A1C7N3</accession>
<keyword evidence="4 6" id="KW-0472">Membrane</keyword>
<feature type="transmembrane region" description="Helical" evidence="6">
    <location>
        <begin position="172"/>
        <end position="194"/>
    </location>
</feature>
<feature type="transmembrane region" description="Helical" evidence="6">
    <location>
        <begin position="42"/>
        <end position="68"/>
    </location>
</feature>
<feature type="transmembrane region" description="Helical" evidence="6">
    <location>
        <begin position="122"/>
        <end position="143"/>
    </location>
</feature>
<evidence type="ECO:0000313" key="9">
    <source>
        <dbReference type="Proteomes" id="UP000006701"/>
    </source>
</evidence>
<keyword evidence="2 6" id="KW-0812">Transmembrane</keyword>
<reference evidence="8 9" key="1">
    <citation type="journal article" date="2008" name="PLoS Genet.">
        <title>Genomic islands in the pathogenic filamentous fungus Aspergillus fumigatus.</title>
        <authorList>
            <person name="Fedorova N.D."/>
            <person name="Khaldi N."/>
            <person name="Joardar V.S."/>
            <person name="Maiti R."/>
            <person name="Amedeo P."/>
            <person name="Anderson M.J."/>
            <person name="Crabtree J."/>
            <person name="Silva J.C."/>
            <person name="Badger J.H."/>
            <person name="Albarraq A."/>
            <person name="Angiuoli S."/>
            <person name="Bussey H."/>
            <person name="Bowyer P."/>
            <person name="Cotty P.J."/>
            <person name="Dyer P.S."/>
            <person name="Egan A."/>
            <person name="Galens K."/>
            <person name="Fraser-Liggett C.M."/>
            <person name="Haas B.J."/>
            <person name="Inman J.M."/>
            <person name="Kent R."/>
            <person name="Lemieux S."/>
            <person name="Malavazi I."/>
            <person name="Orvis J."/>
            <person name="Roemer T."/>
            <person name="Ronning C.M."/>
            <person name="Sundaram J.P."/>
            <person name="Sutton G."/>
            <person name="Turner G."/>
            <person name="Venter J.C."/>
            <person name="White O.R."/>
            <person name="Whitty B.R."/>
            <person name="Youngman P."/>
            <person name="Wolfe K.H."/>
            <person name="Goldman G.H."/>
            <person name="Wortman J.R."/>
            <person name="Jiang B."/>
            <person name="Denning D.W."/>
            <person name="Nierman W.C."/>
        </authorList>
    </citation>
    <scope>NUCLEOTIDE SEQUENCE [LARGE SCALE GENOMIC DNA]</scope>
    <source>
        <strain evidence="9">ATCC 1007 / CBS 513.65 / DSM 816 / NCTC 3887 / NRRL 1</strain>
    </source>
</reference>
<evidence type="ECO:0000256" key="3">
    <source>
        <dbReference type="ARBA" id="ARBA00022989"/>
    </source>
</evidence>
<dbReference type="HOGENOM" id="CLU_028200_3_6_1"/>
<dbReference type="RefSeq" id="XP_001275830.1">
    <property type="nucleotide sequence ID" value="XM_001275829.1"/>
</dbReference>
<sequence length="219" mass="24726">MLNGRSEAIVIVTAIFLALSLVTVGLRCFVRARVVRAFGLDDWTMVAAMILNIFFASFGIAGACYGMGQKTEYFRARPDHFRLAALYWWLGQIFYVITCVVAKVSIIISLLRITINRIHIAILYTVMALTIAIGLLFFFFAIFECNPTDYFWNRLTKTGKCLDTDILITIAYVYSAVAAVTDFTIGFLPVFIIWSLRMNAQTKIAIAGFWAWDVLQAPR</sequence>
<dbReference type="KEGG" id="act:ACLA_074410"/>
<gene>
    <name evidence="8" type="ORF">ACLA_074410</name>
</gene>
<dbReference type="eggNOG" id="ENOG502SI68">
    <property type="taxonomic scope" value="Eukaryota"/>
</dbReference>
<dbReference type="OMA" id="NIAFCIC"/>
<evidence type="ECO:0000313" key="8">
    <source>
        <dbReference type="EMBL" id="EAW14404.1"/>
    </source>
</evidence>
<dbReference type="GeneID" id="4707750"/>
<proteinExistence type="inferred from homology"/>
<dbReference type="PANTHER" id="PTHR33048:SF140">
    <property type="entry name" value="ATPASE, PUTATIVE (EUROFUNG)-RELATED"/>
    <property type="match status" value="1"/>
</dbReference>
<keyword evidence="9" id="KW-1185">Reference proteome</keyword>
<comment type="subcellular location">
    <subcellularLocation>
        <location evidence="1">Membrane</location>
        <topology evidence="1">Multi-pass membrane protein</topology>
    </subcellularLocation>
</comment>
<evidence type="ECO:0000259" key="7">
    <source>
        <dbReference type="Pfam" id="PF20684"/>
    </source>
</evidence>
<dbReference type="GO" id="GO:0016020">
    <property type="term" value="C:membrane"/>
    <property type="evidence" value="ECO:0007669"/>
    <property type="project" value="UniProtKB-SubCell"/>
</dbReference>
<dbReference type="PANTHER" id="PTHR33048">
    <property type="entry name" value="PTH11-LIKE INTEGRAL MEMBRANE PROTEIN (AFU_ORTHOLOGUE AFUA_5G11245)"/>
    <property type="match status" value="1"/>
</dbReference>
<organism evidence="8 9">
    <name type="scientific">Aspergillus clavatus (strain ATCC 1007 / CBS 513.65 / DSM 816 / NCTC 3887 / NRRL 1 / QM 1276 / 107)</name>
    <dbReference type="NCBI Taxonomy" id="344612"/>
    <lineage>
        <taxon>Eukaryota</taxon>
        <taxon>Fungi</taxon>
        <taxon>Dikarya</taxon>
        <taxon>Ascomycota</taxon>
        <taxon>Pezizomycotina</taxon>
        <taxon>Eurotiomycetes</taxon>
        <taxon>Eurotiomycetidae</taxon>
        <taxon>Eurotiales</taxon>
        <taxon>Aspergillaceae</taxon>
        <taxon>Aspergillus</taxon>
        <taxon>Aspergillus subgen. Fumigati</taxon>
    </lineage>
</organism>
<protein>
    <recommendedName>
        <fullName evidence="7">Rhodopsin domain-containing protein</fullName>
    </recommendedName>
</protein>
<evidence type="ECO:0000256" key="2">
    <source>
        <dbReference type="ARBA" id="ARBA00022692"/>
    </source>
</evidence>
<evidence type="ECO:0000256" key="4">
    <source>
        <dbReference type="ARBA" id="ARBA00023136"/>
    </source>
</evidence>
<comment type="similarity">
    <text evidence="5">Belongs to the SAT4 family.</text>
</comment>
<feature type="transmembrane region" description="Helical" evidence="6">
    <location>
        <begin position="6"/>
        <end position="30"/>
    </location>
</feature>
<dbReference type="InterPro" id="IPR052337">
    <property type="entry name" value="SAT4-like"/>
</dbReference>
<evidence type="ECO:0000256" key="1">
    <source>
        <dbReference type="ARBA" id="ARBA00004141"/>
    </source>
</evidence>
<dbReference type="AlphaFoldDB" id="A1C7N3"/>
<dbReference type="Pfam" id="PF20684">
    <property type="entry name" value="Fung_rhodopsin"/>
    <property type="match status" value="1"/>
</dbReference>
<name>A1C7N3_ASPCL</name>
<feature type="domain" description="Rhodopsin" evidence="7">
    <location>
        <begin position="26"/>
        <end position="209"/>
    </location>
</feature>
<feature type="transmembrane region" description="Helical" evidence="6">
    <location>
        <begin position="88"/>
        <end position="110"/>
    </location>
</feature>
<dbReference type="Proteomes" id="UP000006701">
    <property type="component" value="Unassembled WGS sequence"/>
</dbReference>
<dbReference type="InterPro" id="IPR049326">
    <property type="entry name" value="Rhodopsin_dom_fungi"/>
</dbReference>
<evidence type="ECO:0000256" key="5">
    <source>
        <dbReference type="ARBA" id="ARBA00038359"/>
    </source>
</evidence>
<dbReference type="OrthoDB" id="3897607at2759"/>